<comment type="similarity">
    <text evidence="9">Belongs to the ABC transporter superfamily. Sulfate/tungstate importer (TC 3.A.1.6) family.</text>
</comment>
<dbReference type="InterPro" id="IPR053428">
    <property type="entry name" value="Molybdate/tungstate_ABC-ATPase"/>
</dbReference>
<dbReference type="Gene3D" id="2.40.50.100">
    <property type="match status" value="1"/>
</dbReference>
<proteinExistence type="inferred from homology"/>
<dbReference type="InterPro" id="IPR008995">
    <property type="entry name" value="Mo/tungstate-bd_C_term_dom"/>
</dbReference>
<keyword evidence="2" id="KW-0813">Transport</keyword>
<keyword evidence="8" id="KW-0472">Membrane</keyword>
<dbReference type="SMART" id="SM00382">
    <property type="entry name" value="AAA"/>
    <property type="match status" value="1"/>
</dbReference>
<dbReference type="GO" id="GO:1901238">
    <property type="term" value="F:ABC-type tungstate transporter activity"/>
    <property type="evidence" value="ECO:0007669"/>
    <property type="project" value="UniProtKB-EC"/>
</dbReference>
<dbReference type="STRING" id="565033.GACE_1225"/>
<evidence type="ECO:0000259" key="16">
    <source>
        <dbReference type="PROSITE" id="PS51866"/>
    </source>
</evidence>
<evidence type="ECO:0000256" key="3">
    <source>
        <dbReference type="ARBA" id="ARBA00022475"/>
    </source>
</evidence>
<comment type="catalytic activity">
    <reaction evidence="13">
        <text>tungstate(in) + ATP + H2O = tungstate(out) + ADP + phosphate + H(+)</text>
        <dbReference type="Rhea" id="RHEA:35027"/>
        <dbReference type="ChEBI" id="CHEBI:15377"/>
        <dbReference type="ChEBI" id="CHEBI:15378"/>
        <dbReference type="ChEBI" id="CHEBI:30616"/>
        <dbReference type="ChEBI" id="CHEBI:43474"/>
        <dbReference type="ChEBI" id="CHEBI:46502"/>
        <dbReference type="ChEBI" id="CHEBI:456216"/>
        <dbReference type="EC" id="7.3.2.6"/>
    </reaction>
</comment>
<dbReference type="FunFam" id="3.40.50.300:FF:000425">
    <property type="entry name" value="Probable ABC transporter, ATP-binding subunit"/>
    <property type="match status" value="1"/>
</dbReference>
<evidence type="ECO:0000313" key="18">
    <source>
        <dbReference type="Proteomes" id="UP000030624"/>
    </source>
</evidence>
<keyword evidence="6 17" id="KW-0067">ATP-binding</keyword>
<evidence type="ECO:0000256" key="10">
    <source>
        <dbReference type="ARBA" id="ARBA00038781"/>
    </source>
</evidence>
<gene>
    <name evidence="17" type="ORF">GACE_1225</name>
</gene>
<feature type="domain" description="ABC transporter" evidence="15">
    <location>
        <begin position="2"/>
        <end position="231"/>
    </location>
</feature>
<dbReference type="InterPro" id="IPR003593">
    <property type="entry name" value="AAA+_ATPase"/>
</dbReference>
<dbReference type="HOGENOM" id="CLU_000604_1_1_2"/>
<evidence type="ECO:0000256" key="8">
    <source>
        <dbReference type="ARBA" id="ARBA00023136"/>
    </source>
</evidence>
<dbReference type="NCBIfam" id="NF040840">
    <property type="entry name" value="tungstate_WtpC"/>
    <property type="match status" value="1"/>
</dbReference>
<evidence type="ECO:0000256" key="7">
    <source>
        <dbReference type="ARBA" id="ARBA00022967"/>
    </source>
</evidence>
<dbReference type="GO" id="GO:0055052">
    <property type="term" value="C:ATP-binding cassette (ABC) transporter complex, substrate-binding subunit-containing"/>
    <property type="evidence" value="ECO:0007669"/>
    <property type="project" value="TreeGrafter"/>
</dbReference>
<dbReference type="AlphaFoldDB" id="A0A0A7GE22"/>
<keyword evidence="7" id="KW-1278">Translocase</keyword>
<evidence type="ECO:0000256" key="4">
    <source>
        <dbReference type="ARBA" id="ARBA00022505"/>
    </source>
</evidence>
<sequence length="344" mass="38829">MLEVKNLSKSWMEFELRNICLKVEKQEYFVILGPSGAGKTLLLETIAGIFVPDQGRILLSGEDITELPPEKRGIAYIPQNYALFPHLNVHDNIAFGLKLRKTPRNEMERKIAEISEVLGISHLLKRNPKTLSGGEQQRVAIARALVLRPEILLLDEPFSNLDVETRNRLIAEMKEWKKELEFTALHVTHSFEEAISLGDKIGVMVDGRLEQVGDVKEVFSRPKNERIARFLGFENIIEGHASEKVLIINGTEIELPFEADGRIRVGIRPEDIIISRDAVRTSARNVLKAKVKSIEETGALVKLTLDAGDVELRAYITRSSLLEMGIKRDEEIYVSFKASAIHIF</sequence>
<comment type="subcellular location">
    <subcellularLocation>
        <location evidence="1">Cell membrane</location>
        <topology evidence="1">Peripheral membrane protein</topology>
    </subcellularLocation>
</comment>
<evidence type="ECO:0000259" key="15">
    <source>
        <dbReference type="PROSITE" id="PS50893"/>
    </source>
</evidence>
<evidence type="ECO:0000256" key="5">
    <source>
        <dbReference type="ARBA" id="ARBA00022741"/>
    </source>
</evidence>
<dbReference type="EMBL" id="CP009552">
    <property type="protein sequence ID" value="AIY90264.1"/>
    <property type="molecule type" value="Genomic_DNA"/>
</dbReference>
<dbReference type="KEGG" id="gac:GACE_1225"/>
<organism evidence="17 18">
    <name type="scientific">Geoglobus acetivorans</name>
    <dbReference type="NCBI Taxonomy" id="565033"/>
    <lineage>
        <taxon>Archaea</taxon>
        <taxon>Methanobacteriati</taxon>
        <taxon>Methanobacteriota</taxon>
        <taxon>Archaeoglobi</taxon>
        <taxon>Archaeoglobales</taxon>
        <taxon>Archaeoglobaceae</taxon>
        <taxon>Geoglobus</taxon>
    </lineage>
</organism>
<reference evidence="17 18" key="1">
    <citation type="journal article" date="2015" name="Appl. Environ. Microbiol.">
        <title>The Geoglobus acetivorans genome: Fe(III) reduction, acetate utilization, autotrophic growth, and degradation of aromatic compounds in a hyperthermophilic archaeon.</title>
        <authorList>
            <person name="Mardanov A.V."/>
            <person name="Slododkina G.B."/>
            <person name="Slobodkin A.I."/>
            <person name="Beletsky A.V."/>
            <person name="Gavrilov S.N."/>
            <person name="Kublanov I.V."/>
            <person name="Bonch-Osmolovskaya E.A."/>
            <person name="Skryabin K.G."/>
            <person name="Ravin N.V."/>
        </authorList>
    </citation>
    <scope>NUCLEOTIDE SEQUENCE [LARGE SCALE GENOMIC DNA]</scope>
    <source>
        <strain evidence="17 18">SBH6</strain>
    </source>
</reference>
<dbReference type="Proteomes" id="UP000030624">
    <property type="component" value="Chromosome"/>
</dbReference>
<evidence type="ECO:0000256" key="13">
    <source>
        <dbReference type="ARBA" id="ARBA00047936"/>
    </source>
</evidence>
<evidence type="ECO:0000256" key="14">
    <source>
        <dbReference type="ARBA" id="ARBA00057369"/>
    </source>
</evidence>
<evidence type="ECO:0000256" key="12">
    <source>
        <dbReference type="ARBA" id="ARBA00041133"/>
    </source>
</evidence>
<name>A0A0A7GE22_GEOAI</name>
<evidence type="ECO:0000256" key="2">
    <source>
        <dbReference type="ARBA" id="ARBA00022448"/>
    </source>
</evidence>
<dbReference type="InterPro" id="IPR003439">
    <property type="entry name" value="ABC_transporter-like_ATP-bd"/>
</dbReference>
<dbReference type="PANTHER" id="PTHR43875">
    <property type="entry name" value="MALTODEXTRIN IMPORT ATP-BINDING PROTEIN MSMX"/>
    <property type="match status" value="1"/>
</dbReference>
<dbReference type="SUPFAM" id="SSF52540">
    <property type="entry name" value="P-loop containing nucleoside triphosphate hydrolases"/>
    <property type="match status" value="1"/>
</dbReference>
<evidence type="ECO:0000256" key="11">
    <source>
        <dbReference type="ARBA" id="ARBA00039025"/>
    </source>
</evidence>
<feature type="domain" description="Mop" evidence="16">
    <location>
        <begin position="280"/>
        <end position="344"/>
    </location>
</feature>
<comment type="function">
    <text evidence="14">Part of the ABC transporter complex WtpABC involved in molybdate/tungstate import. Responsible for energy coupling to the transport system.</text>
</comment>
<dbReference type="PANTHER" id="PTHR43875:SF15">
    <property type="entry name" value="TREHALOSE IMPORT ATP-BINDING PROTEIN SUGC"/>
    <property type="match status" value="1"/>
</dbReference>
<dbReference type="EC" id="7.3.2.6" evidence="11"/>
<dbReference type="NCBIfam" id="TIGR00638">
    <property type="entry name" value="Mop"/>
    <property type="match status" value="1"/>
</dbReference>
<accession>A0A0A7GE22</accession>
<dbReference type="InterPro" id="IPR017871">
    <property type="entry name" value="ABC_transporter-like_CS"/>
</dbReference>
<dbReference type="GO" id="GO:0015689">
    <property type="term" value="P:molybdate ion transport"/>
    <property type="evidence" value="ECO:0007669"/>
    <property type="project" value="InterPro"/>
</dbReference>
<evidence type="ECO:0000256" key="9">
    <source>
        <dbReference type="ARBA" id="ARBA00038307"/>
    </source>
</evidence>
<keyword evidence="4" id="KW-0500">Molybdenum</keyword>
<dbReference type="PROSITE" id="PS51866">
    <property type="entry name" value="MOP"/>
    <property type="match status" value="1"/>
</dbReference>
<evidence type="ECO:0000256" key="6">
    <source>
        <dbReference type="ARBA" id="ARBA00022840"/>
    </source>
</evidence>
<keyword evidence="3" id="KW-1003">Cell membrane</keyword>
<comment type="subunit">
    <text evidence="10">The complex is composed of two ATP-binding proteins (WtpC), two transmembrane proteins (WtpB) and a solute-binding protein (WtpA).</text>
</comment>
<evidence type="ECO:0000256" key="1">
    <source>
        <dbReference type="ARBA" id="ARBA00004202"/>
    </source>
</evidence>
<protein>
    <recommendedName>
        <fullName evidence="12">Molybdate/tungstate import ATP-binding protein WtpC</fullName>
        <ecNumber evidence="11">7.3.2.6</ecNumber>
    </recommendedName>
</protein>
<dbReference type="Pfam" id="PF00005">
    <property type="entry name" value="ABC_tran"/>
    <property type="match status" value="1"/>
</dbReference>
<dbReference type="eggNOG" id="arCOG00175">
    <property type="taxonomic scope" value="Archaea"/>
</dbReference>
<evidence type="ECO:0000313" key="17">
    <source>
        <dbReference type="EMBL" id="AIY90264.1"/>
    </source>
</evidence>
<dbReference type="GeneID" id="24797804"/>
<dbReference type="InterPro" id="IPR004606">
    <property type="entry name" value="Mop_domain"/>
</dbReference>
<dbReference type="InterPro" id="IPR005116">
    <property type="entry name" value="Transp-assoc_OB_typ1"/>
</dbReference>
<dbReference type="InterPro" id="IPR047641">
    <property type="entry name" value="ABC_transpr_MalK/UgpC-like"/>
</dbReference>
<keyword evidence="5" id="KW-0547">Nucleotide-binding</keyword>
<dbReference type="GO" id="GO:0005524">
    <property type="term" value="F:ATP binding"/>
    <property type="evidence" value="ECO:0007669"/>
    <property type="project" value="UniProtKB-KW"/>
</dbReference>
<dbReference type="RefSeq" id="WP_048091991.1">
    <property type="nucleotide sequence ID" value="NZ_CP009552.1"/>
</dbReference>
<dbReference type="Gene3D" id="3.40.50.300">
    <property type="entry name" value="P-loop containing nucleotide triphosphate hydrolases"/>
    <property type="match status" value="1"/>
</dbReference>
<dbReference type="Pfam" id="PF03459">
    <property type="entry name" value="TOBE"/>
    <property type="match status" value="1"/>
</dbReference>
<dbReference type="CDD" id="cd03299">
    <property type="entry name" value="ABC_ModC_like"/>
    <property type="match status" value="1"/>
</dbReference>
<dbReference type="InterPro" id="IPR027417">
    <property type="entry name" value="P-loop_NTPase"/>
</dbReference>
<dbReference type="GO" id="GO:0016887">
    <property type="term" value="F:ATP hydrolysis activity"/>
    <property type="evidence" value="ECO:0007669"/>
    <property type="project" value="InterPro"/>
</dbReference>
<dbReference type="SUPFAM" id="SSF50331">
    <property type="entry name" value="MOP-like"/>
    <property type="match status" value="1"/>
</dbReference>
<dbReference type="PROSITE" id="PS00211">
    <property type="entry name" value="ABC_TRANSPORTER_1"/>
    <property type="match status" value="1"/>
</dbReference>
<dbReference type="PROSITE" id="PS50893">
    <property type="entry name" value="ABC_TRANSPORTER_2"/>
    <property type="match status" value="1"/>
</dbReference>